<dbReference type="Proteomes" id="UP000011682">
    <property type="component" value="Unassembled WGS sequence"/>
</dbReference>
<reference evidence="2" key="1">
    <citation type="submission" date="2013-05" db="EMBL/GenBank/DDBJ databases">
        <title>Genome assembly of Cystobacter fuscus DSM 2262.</title>
        <authorList>
            <person name="Sharma G."/>
            <person name="Khatri I."/>
            <person name="Kaur C."/>
            <person name="Mayilraj S."/>
            <person name="Subramanian S."/>
        </authorList>
    </citation>
    <scope>NUCLEOTIDE SEQUENCE [LARGE SCALE GENOMIC DNA]</scope>
    <source>
        <strain evidence="2">DSM 2262</strain>
    </source>
</reference>
<keyword evidence="1" id="KW-0472">Membrane</keyword>
<accession>S9P3J9</accession>
<evidence type="ECO:0000313" key="2">
    <source>
        <dbReference type="EMBL" id="EPX56837.1"/>
    </source>
</evidence>
<comment type="caution">
    <text evidence="2">The sequence shown here is derived from an EMBL/GenBank/DDBJ whole genome shotgun (WGS) entry which is preliminary data.</text>
</comment>
<keyword evidence="3" id="KW-1185">Reference proteome</keyword>
<evidence type="ECO:0000256" key="1">
    <source>
        <dbReference type="SAM" id="Phobius"/>
    </source>
</evidence>
<dbReference type="EMBL" id="ANAH02000065">
    <property type="protein sequence ID" value="EPX56837.1"/>
    <property type="molecule type" value="Genomic_DNA"/>
</dbReference>
<feature type="transmembrane region" description="Helical" evidence="1">
    <location>
        <begin position="28"/>
        <end position="54"/>
    </location>
</feature>
<proteinExistence type="predicted"/>
<organism evidence="2 3">
    <name type="scientific">Cystobacter fuscus (strain ATCC 25194 / DSM 2262 / NBRC 100088 / M29)</name>
    <dbReference type="NCBI Taxonomy" id="1242864"/>
    <lineage>
        <taxon>Bacteria</taxon>
        <taxon>Pseudomonadati</taxon>
        <taxon>Myxococcota</taxon>
        <taxon>Myxococcia</taxon>
        <taxon>Myxococcales</taxon>
        <taxon>Cystobacterineae</taxon>
        <taxon>Archangiaceae</taxon>
        <taxon>Cystobacter</taxon>
    </lineage>
</organism>
<protein>
    <submittedName>
        <fullName evidence="2">Uncharacterized protein</fullName>
    </submittedName>
</protein>
<evidence type="ECO:0000313" key="3">
    <source>
        <dbReference type="Proteomes" id="UP000011682"/>
    </source>
</evidence>
<name>S9P3J9_CYSF2</name>
<dbReference type="AlphaFoldDB" id="S9P3J9"/>
<gene>
    <name evidence="2" type="ORF">D187_007272</name>
</gene>
<keyword evidence="1" id="KW-1133">Transmembrane helix</keyword>
<keyword evidence="1" id="KW-0812">Transmembrane</keyword>
<sequence>MDLQDLKPREFSSGEAATDWLKRHHQSILVGSVFVIAGVAFVVASAGAGVLILIPATLMASADISTEAPMAVAP</sequence>